<keyword evidence="3" id="KW-1185">Reference proteome</keyword>
<dbReference type="HOGENOM" id="CLU_019286_9_0_1"/>
<dbReference type="EnsemblPlants" id="OPUNC11G16810.1">
    <property type="protein sequence ID" value="OPUNC11G16810.1"/>
    <property type="gene ID" value="OPUNC11G16810"/>
</dbReference>
<name>A0A0E0MHC6_ORYPU</name>
<dbReference type="AlphaFoldDB" id="A0A0E0MHC6"/>
<organism evidence="2">
    <name type="scientific">Oryza punctata</name>
    <name type="common">Red rice</name>
    <dbReference type="NCBI Taxonomy" id="4537"/>
    <lineage>
        <taxon>Eukaryota</taxon>
        <taxon>Viridiplantae</taxon>
        <taxon>Streptophyta</taxon>
        <taxon>Embryophyta</taxon>
        <taxon>Tracheophyta</taxon>
        <taxon>Spermatophyta</taxon>
        <taxon>Magnoliopsida</taxon>
        <taxon>Liliopsida</taxon>
        <taxon>Poales</taxon>
        <taxon>Poaceae</taxon>
        <taxon>BOP clade</taxon>
        <taxon>Oryzoideae</taxon>
        <taxon>Oryzeae</taxon>
        <taxon>Oryzinae</taxon>
        <taxon>Oryza</taxon>
    </lineage>
</organism>
<reference evidence="2" key="1">
    <citation type="submission" date="2015-04" db="UniProtKB">
        <authorList>
            <consortium name="EnsemblPlants"/>
        </authorList>
    </citation>
    <scope>IDENTIFICATION</scope>
</reference>
<proteinExistence type="predicted"/>
<feature type="domain" description="KIB1-4 beta-propeller" evidence="1">
    <location>
        <begin position="45"/>
        <end position="300"/>
    </location>
</feature>
<protein>
    <recommendedName>
        <fullName evidence="1">KIB1-4 beta-propeller domain-containing protein</fullName>
    </recommendedName>
</protein>
<dbReference type="OMA" id="CTMEGFS"/>
<dbReference type="Gramene" id="OPUNC11G16810.1">
    <property type="protein sequence ID" value="OPUNC11G16810.1"/>
    <property type="gene ID" value="OPUNC11G16810"/>
</dbReference>
<dbReference type="InterPro" id="IPR005174">
    <property type="entry name" value="KIB1-4_b-propeller"/>
</dbReference>
<evidence type="ECO:0000313" key="2">
    <source>
        <dbReference type="EnsemblPlants" id="OPUNC11G16810.1"/>
    </source>
</evidence>
<dbReference type="PANTHER" id="PTHR33110">
    <property type="entry name" value="F-BOX/KELCH-REPEAT PROTEIN-RELATED"/>
    <property type="match status" value="1"/>
</dbReference>
<accession>A0A0E0MHC6</accession>
<dbReference type="Pfam" id="PF03478">
    <property type="entry name" value="Beta-prop_KIB1-4"/>
    <property type="match status" value="1"/>
</dbReference>
<sequence>MSDEQALPPPPSPPIAGAAVAHLALPDGKLFTFPETADQHHVHGGDRAGYVAACDGWLLFDDEEFDVLRLTSPLTGKTRLLPGLSDDGVRIRDNAIEVVDALRRDGNTGGQSDADAEEMSVQKLVMSPDDVGLVAAVVGREHFAKVALCTMEGFSWSLSARDRWRWYDDMAFHDGRLYALTHTEDLVAFDVGYEDTGEPVVSRVEHVVHGDRATWLWHTRMHYLVTSLAGPLLMVTRIMPDAGMTQRFAVFVPDLASSRWVEVNRLDAGGEALYVGRLSSRAVPSLDDADKIFLLDDTDGMSFRMERQPRSPYHAAIYDMAGRNVSELLPRQPLVDGKTPEKHARGTAGRIRGDENGLSCLLRAQNITVIVVIK</sequence>
<evidence type="ECO:0000313" key="3">
    <source>
        <dbReference type="Proteomes" id="UP000026962"/>
    </source>
</evidence>
<evidence type="ECO:0000259" key="1">
    <source>
        <dbReference type="Pfam" id="PF03478"/>
    </source>
</evidence>
<dbReference type="Proteomes" id="UP000026962">
    <property type="component" value="Chromosome 11"/>
</dbReference>
<reference evidence="2" key="2">
    <citation type="submission" date="2018-05" db="EMBL/GenBank/DDBJ databases">
        <title>OpunRS2 (Oryza punctata Reference Sequence Version 2).</title>
        <authorList>
            <person name="Zhang J."/>
            <person name="Kudrna D."/>
            <person name="Lee S."/>
            <person name="Talag J."/>
            <person name="Welchert J."/>
            <person name="Wing R.A."/>
        </authorList>
    </citation>
    <scope>NUCLEOTIDE SEQUENCE [LARGE SCALE GENOMIC DNA]</scope>
</reference>
<dbReference type="PANTHER" id="PTHR33110:SF110">
    <property type="entry name" value="OS11G0624400 PROTEIN"/>
    <property type="match status" value="1"/>
</dbReference>